<sequence length="136" mass="15385">MATTRHSLNPATIKQLIAQRVAHAMTAYKANRNRGNGVNNETCGSARGVEHTVHNCSYKEFLTCKPYNFQGTGLAVGLSQWFEKMEYVFHIFNFAENCQVKYPKCTSLDGALTWWNSYVQSVGLDVANETTWKELK</sequence>
<keyword evidence="2" id="KW-1185">Reference proteome</keyword>
<evidence type="ECO:0000313" key="1">
    <source>
        <dbReference type="EMBL" id="GJS56976.1"/>
    </source>
</evidence>
<protein>
    <recommendedName>
        <fullName evidence="3">Reverse transcriptase domain-containing protein</fullName>
    </recommendedName>
</protein>
<organism evidence="1 2">
    <name type="scientific">Tanacetum coccineum</name>
    <dbReference type="NCBI Taxonomy" id="301880"/>
    <lineage>
        <taxon>Eukaryota</taxon>
        <taxon>Viridiplantae</taxon>
        <taxon>Streptophyta</taxon>
        <taxon>Embryophyta</taxon>
        <taxon>Tracheophyta</taxon>
        <taxon>Spermatophyta</taxon>
        <taxon>Magnoliopsida</taxon>
        <taxon>eudicotyledons</taxon>
        <taxon>Gunneridae</taxon>
        <taxon>Pentapetalae</taxon>
        <taxon>asterids</taxon>
        <taxon>campanulids</taxon>
        <taxon>Asterales</taxon>
        <taxon>Asteraceae</taxon>
        <taxon>Asteroideae</taxon>
        <taxon>Anthemideae</taxon>
        <taxon>Anthemidinae</taxon>
        <taxon>Tanacetum</taxon>
    </lineage>
</organism>
<gene>
    <name evidence="1" type="ORF">Tco_0651760</name>
</gene>
<evidence type="ECO:0000313" key="2">
    <source>
        <dbReference type="Proteomes" id="UP001151760"/>
    </source>
</evidence>
<proteinExistence type="predicted"/>
<evidence type="ECO:0008006" key="3">
    <source>
        <dbReference type="Google" id="ProtNLM"/>
    </source>
</evidence>
<comment type="caution">
    <text evidence="1">The sequence shown here is derived from an EMBL/GenBank/DDBJ whole genome shotgun (WGS) entry which is preliminary data.</text>
</comment>
<reference evidence="1" key="1">
    <citation type="journal article" date="2022" name="Int. J. Mol. Sci.">
        <title>Draft Genome of Tanacetum Coccineum: Genomic Comparison of Closely Related Tanacetum-Family Plants.</title>
        <authorList>
            <person name="Yamashiro T."/>
            <person name="Shiraishi A."/>
            <person name="Nakayama K."/>
            <person name="Satake H."/>
        </authorList>
    </citation>
    <scope>NUCLEOTIDE SEQUENCE</scope>
</reference>
<dbReference type="EMBL" id="BQNB010008973">
    <property type="protein sequence ID" value="GJS56976.1"/>
    <property type="molecule type" value="Genomic_DNA"/>
</dbReference>
<reference evidence="1" key="2">
    <citation type="submission" date="2022-01" db="EMBL/GenBank/DDBJ databases">
        <authorList>
            <person name="Yamashiro T."/>
            <person name="Shiraishi A."/>
            <person name="Satake H."/>
            <person name="Nakayama K."/>
        </authorList>
    </citation>
    <scope>NUCLEOTIDE SEQUENCE</scope>
</reference>
<name>A0ABQ4WVP6_9ASTR</name>
<dbReference type="Proteomes" id="UP001151760">
    <property type="component" value="Unassembled WGS sequence"/>
</dbReference>
<accession>A0ABQ4WVP6</accession>